<dbReference type="RefSeq" id="WP_345225247.1">
    <property type="nucleotide sequence ID" value="NZ_BAABHA010000010.1"/>
</dbReference>
<dbReference type="PROSITE" id="PS51257">
    <property type="entry name" value="PROKAR_LIPOPROTEIN"/>
    <property type="match status" value="1"/>
</dbReference>
<sequence length="287" mass="31751">MKTPVYFLFGAGLLLGACQRHVEGDRMSLSAAHTRPAVEKAAVQPVASEPQVAAAVAAPKPELTADMREMLRTYDLSPLWQTDVENGGALNGFFGTDHYRIEVVLLSVEKDSLRPEVYSIKGKDRYKKRITPFEGTLTLHQIQDLPLTEEDVAAGEKAQAYTATGTFVLNETPGRRGAGAFTGTMAVDFLVNPAEFEGVHVWAGLGTENSPTQSSGFKFEGEWTDYQSGQRKPFVWAEQFLVIGSAVLKDFVVGERDININPRYAKLGWDQYWENEEWWAEGATAKL</sequence>
<organism evidence="1 2">
    <name type="scientific">Hymenobacter koreensis</name>
    <dbReference type="NCBI Taxonomy" id="1084523"/>
    <lineage>
        <taxon>Bacteria</taxon>
        <taxon>Pseudomonadati</taxon>
        <taxon>Bacteroidota</taxon>
        <taxon>Cytophagia</taxon>
        <taxon>Cytophagales</taxon>
        <taxon>Hymenobacteraceae</taxon>
        <taxon>Hymenobacter</taxon>
    </lineage>
</organism>
<dbReference type="EMBL" id="BAABHA010000010">
    <property type="protein sequence ID" value="GAA4385103.1"/>
    <property type="molecule type" value="Genomic_DNA"/>
</dbReference>
<keyword evidence="2" id="KW-1185">Reference proteome</keyword>
<evidence type="ECO:0000313" key="2">
    <source>
        <dbReference type="Proteomes" id="UP001500454"/>
    </source>
</evidence>
<proteinExistence type="predicted"/>
<comment type="caution">
    <text evidence="1">The sequence shown here is derived from an EMBL/GenBank/DDBJ whole genome shotgun (WGS) entry which is preliminary data.</text>
</comment>
<evidence type="ECO:0008006" key="3">
    <source>
        <dbReference type="Google" id="ProtNLM"/>
    </source>
</evidence>
<gene>
    <name evidence="1" type="ORF">GCM10023186_28160</name>
</gene>
<reference evidence="2" key="1">
    <citation type="journal article" date="2019" name="Int. J. Syst. Evol. Microbiol.">
        <title>The Global Catalogue of Microorganisms (GCM) 10K type strain sequencing project: providing services to taxonomists for standard genome sequencing and annotation.</title>
        <authorList>
            <consortium name="The Broad Institute Genomics Platform"/>
            <consortium name="The Broad Institute Genome Sequencing Center for Infectious Disease"/>
            <person name="Wu L."/>
            <person name="Ma J."/>
        </authorList>
    </citation>
    <scope>NUCLEOTIDE SEQUENCE [LARGE SCALE GENOMIC DNA]</scope>
    <source>
        <strain evidence="2">JCM 17924</strain>
    </source>
</reference>
<evidence type="ECO:0000313" key="1">
    <source>
        <dbReference type="EMBL" id="GAA4385103.1"/>
    </source>
</evidence>
<dbReference type="Proteomes" id="UP001500454">
    <property type="component" value="Unassembled WGS sequence"/>
</dbReference>
<protein>
    <recommendedName>
        <fullName evidence="3">Lipoprotein</fullName>
    </recommendedName>
</protein>
<accession>A0ABP8J507</accession>
<name>A0ABP8J507_9BACT</name>